<sequence>MDFYFTNRQFELQEIISTTTSTDIVMADEEDKLSIENGSRTLTGTLYFTNKQSAQVKVCAAIGNYILYHDKNNKDVWMTIVEIEHNPLNGTHTFVAEDAGLDLLNELVGPYKADKAYNIAYYINKFTFDSGFEVGFNEISSLTRKLEWESEDSTALARVLSVATQFDNAEIEFSFAVEGTNVLKKYINIYKKRGKDNRQTLYVNVDVNNIVVKSDIYELATAIYAQGGTPDGKNSPINLKGYKWTDDDGRYILGSDGILRDKENGAKWSRLLPGQANPNGAYILRRKSFETTNQKTLLDNALRELKKVSEPIVNYEVDIAVLPEGVSVGDTIYLVDENEEVYLSARVLELSFMYSTNSYTAVLGDYLIKQGGVSQSLIDLANDLKDQANRKKYDVKLEATAQSFIDQKGTIKIVAKVFDGTLDVSTNFSEYKWSRMDSDGLVDSDWSSISDTVIVSPDNQPLWTYICEVSSSLEDETSYSIGSARVTITSLVNGESGEDGKTSYVHTAYAWSSDGTDRFTVTYPRENIVLLGKDEVAVVGMAKENQGFYPWLVASNNSWIDYELKPGDRIAVSADIDVQGPLVGTIRLQCGNPWMYILDVTKLSGLKVGTQRLSAQSSVLTNNSPIINSTNRQFGYRMDNVPIDTTVTYSNVKLEIIRSGEVVENTIYTTPPSEDFGNAYPTYSGTYTDYTADDSTDPAKYTWARILGESGEDGIAGKDGVGLKSTAITYAQAASGTSAPTTGWAATVPTLIKGQHLWTKTTWTYTDNTSETGYTVSYNAKDGNNGSDGVAGKDGGGIKTTAITYATSTSGTSAPTTGWVASPPAAAAGQYVWTRTIWTYTDNTTETGYSVGKIGEKGSTGDTGPIGATGAAGKGIKSTTVTYQVGTSGTAAPTGSWVSTIPNVAAGSFLWTQTVITYTDNTTSTSYSVGKMGNTGAPGAPTGVTESATVPANPYSGMLWKCTGTPTGYLKNTVYRWNGSKWDIWTFSAANIIAETFVGITFNGVTMEASEFVSEYNLTSDGHRYGGTMTVGDGVILNDYESDNAQGRFTITRIGDIVNGRSYAGASQQYELTPRGLALRDGDFTGILTAQALTKTNWENLTYAEGYTTAENNPCQFKIVYQLDGTRLIRFRGQFKKTSGNLANGGFYPFANIPTIITPNRTEFGYLPTASDGTMGNTGGRVAMTATPLSIVCHLTDSHQVYGAISGLSYIIE</sequence>
<feature type="domain" description="Tail spike" evidence="1">
    <location>
        <begin position="131"/>
        <end position="350"/>
    </location>
</feature>
<dbReference type="Proteomes" id="UP001181046">
    <property type="component" value="Unassembled WGS sequence"/>
</dbReference>
<accession>A0ABU3F9C0</accession>
<dbReference type="Pfam" id="PF06605">
    <property type="entry name" value="Prophage_tail"/>
    <property type="match status" value="1"/>
</dbReference>
<keyword evidence="3" id="KW-1185">Reference proteome</keyword>
<name>A0ABU3F9C0_9ENTE</name>
<dbReference type="InterPro" id="IPR007119">
    <property type="entry name" value="Phage_tail_spike_N"/>
</dbReference>
<dbReference type="NCBIfam" id="TIGR01665">
    <property type="entry name" value="put_anti_recept"/>
    <property type="match status" value="1"/>
</dbReference>
<proteinExistence type="predicted"/>
<comment type="caution">
    <text evidence="2">The sequence shown here is derived from an EMBL/GenBank/DDBJ whole genome shotgun (WGS) entry which is preliminary data.</text>
</comment>
<organism evidence="2 3">
    <name type="scientific">Enterococcus xiangfangensis</name>
    <dbReference type="NCBI Taxonomy" id="1296537"/>
    <lineage>
        <taxon>Bacteria</taxon>
        <taxon>Bacillati</taxon>
        <taxon>Bacillota</taxon>
        <taxon>Bacilli</taxon>
        <taxon>Lactobacillales</taxon>
        <taxon>Enterococcaceae</taxon>
        <taxon>Enterococcus</taxon>
    </lineage>
</organism>
<reference evidence="2" key="1">
    <citation type="submission" date="2023-03" db="EMBL/GenBank/DDBJ databases">
        <authorList>
            <person name="Shen W."/>
            <person name="Cai J."/>
        </authorList>
    </citation>
    <scope>NUCLEOTIDE SEQUENCE</scope>
    <source>
        <strain evidence="2">P66-3</strain>
    </source>
</reference>
<evidence type="ECO:0000259" key="1">
    <source>
        <dbReference type="Pfam" id="PF06605"/>
    </source>
</evidence>
<dbReference type="InterPro" id="IPR010572">
    <property type="entry name" value="Tail_dom"/>
</dbReference>
<dbReference type="EMBL" id="JARQAJ010000003">
    <property type="protein sequence ID" value="MDT2759264.1"/>
    <property type="molecule type" value="Genomic_DNA"/>
</dbReference>
<gene>
    <name evidence="2" type="ORF">P7H27_05760</name>
</gene>
<dbReference type="RefSeq" id="WP_311829754.1">
    <property type="nucleotide sequence ID" value="NZ_JARQAJ010000003.1"/>
</dbReference>
<evidence type="ECO:0000313" key="3">
    <source>
        <dbReference type="Proteomes" id="UP001181046"/>
    </source>
</evidence>
<protein>
    <submittedName>
        <fullName evidence="2">Phage tail spike protein</fullName>
    </submittedName>
</protein>
<evidence type="ECO:0000313" key="2">
    <source>
        <dbReference type="EMBL" id="MDT2759264.1"/>
    </source>
</evidence>